<keyword evidence="5 7" id="KW-0720">Serine protease</keyword>
<gene>
    <name evidence="13" type="primary">LOC123404007</name>
</gene>
<dbReference type="RefSeq" id="XP_044953840.1">
    <property type="nucleotide sequence ID" value="XM_045097905.1"/>
</dbReference>
<evidence type="ECO:0000256" key="3">
    <source>
        <dbReference type="ARBA" id="ARBA00022729"/>
    </source>
</evidence>
<dbReference type="SMR" id="A0A8I6YY70"/>
<keyword evidence="14" id="KW-1185">Reference proteome</keyword>
<dbReference type="InterPro" id="IPR034197">
    <property type="entry name" value="Peptidases_S8_3"/>
</dbReference>
<evidence type="ECO:0000259" key="9">
    <source>
        <dbReference type="Pfam" id="PF00082"/>
    </source>
</evidence>
<evidence type="ECO:0000313" key="14">
    <source>
        <dbReference type="Proteomes" id="UP000011116"/>
    </source>
</evidence>
<dbReference type="InterPro" id="IPR010259">
    <property type="entry name" value="S8pro/Inhibitor_I9"/>
</dbReference>
<dbReference type="CDD" id="cd02120">
    <property type="entry name" value="PA_subtilisin_like"/>
    <property type="match status" value="1"/>
</dbReference>
<feature type="signal peptide" evidence="8">
    <location>
        <begin position="1"/>
        <end position="23"/>
    </location>
</feature>
<name>A0A8I6YY70_HORVV</name>
<evidence type="ECO:0000256" key="2">
    <source>
        <dbReference type="ARBA" id="ARBA00022670"/>
    </source>
</evidence>
<dbReference type="Pfam" id="PF17766">
    <property type="entry name" value="fn3_6"/>
    <property type="match status" value="1"/>
</dbReference>
<dbReference type="InterPro" id="IPR036852">
    <property type="entry name" value="Peptidase_S8/S53_dom_sf"/>
</dbReference>
<evidence type="ECO:0008006" key="15">
    <source>
        <dbReference type="Google" id="ProtNLM"/>
    </source>
</evidence>
<dbReference type="CDD" id="cd04852">
    <property type="entry name" value="Peptidases_S8_3"/>
    <property type="match status" value="1"/>
</dbReference>
<evidence type="ECO:0000256" key="8">
    <source>
        <dbReference type="SAM" id="SignalP"/>
    </source>
</evidence>
<dbReference type="EnsemblPlants" id="HORVU.MOREX.r3.6HG0620580.1">
    <property type="protein sequence ID" value="HORVU.MOREX.r3.6HG0620580.1.CDS1"/>
    <property type="gene ID" value="HORVU.MOREX.r3.6HG0620580"/>
</dbReference>
<dbReference type="GO" id="GO:0005576">
    <property type="term" value="C:extracellular region"/>
    <property type="evidence" value="ECO:0000318"/>
    <property type="project" value="GO_Central"/>
</dbReference>
<evidence type="ECO:0000256" key="5">
    <source>
        <dbReference type="ARBA" id="ARBA00022825"/>
    </source>
</evidence>
<feature type="active site" description="Charge relay system" evidence="6 7">
    <location>
        <position position="226"/>
    </location>
</feature>
<dbReference type="InterPro" id="IPR003137">
    <property type="entry name" value="PA_domain"/>
</dbReference>
<dbReference type="GO" id="GO:0004252">
    <property type="term" value="F:serine-type endopeptidase activity"/>
    <property type="evidence" value="ECO:0000318"/>
    <property type="project" value="GO_Central"/>
</dbReference>
<dbReference type="FunFam" id="3.40.50.200:FF:000006">
    <property type="entry name" value="Subtilisin-like protease SBT1.5"/>
    <property type="match status" value="1"/>
</dbReference>
<feature type="chain" id="PRO_5035312689" description="Subtilisin-like protease" evidence="8">
    <location>
        <begin position="24"/>
        <end position="783"/>
    </location>
</feature>
<dbReference type="InterPro" id="IPR023828">
    <property type="entry name" value="Peptidase_S8_Ser-AS"/>
</dbReference>
<dbReference type="GO" id="GO:0006508">
    <property type="term" value="P:proteolysis"/>
    <property type="evidence" value="ECO:0007669"/>
    <property type="project" value="UniProtKB-KW"/>
</dbReference>
<feature type="domain" description="PA" evidence="10">
    <location>
        <begin position="386"/>
        <end position="468"/>
    </location>
</feature>
<dbReference type="FunFam" id="3.50.30.30:FF:000005">
    <property type="entry name" value="subtilisin-like protease SBT1.5"/>
    <property type="match status" value="1"/>
</dbReference>
<dbReference type="Gene3D" id="3.50.30.30">
    <property type="match status" value="1"/>
</dbReference>
<evidence type="ECO:0000259" key="12">
    <source>
        <dbReference type="Pfam" id="PF17766"/>
    </source>
</evidence>
<dbReference type="InterPro" id="IPR037045">
    <property type="entry name" value="S8pro/Inhibitor_I9_sf"/>
</dbReference>
<organism evidence="13 14">
    <name type="scientific">Hordeum vulgare subsp. vulgare</name>
    <name type="common">Domesticated barley</name>
    <dbReference type="NCBI Taxonomy" id="112509"/>
    <lineage>
        <taxon>Eukaryota</taxon>
        <taxon>Viridiplantae</taxon>
        <taxon>Streptophyta</taxon>
        <taxon>Embryophyta</taxon>
        <taxon>Tracheophyta</taxon>
        <taxon>Spermatophyta</taxon>
        <taxon>Magnoliopsida</taxon>
        <taxon>Liliopsida</taxon>
        <taxon>Poales</taxon>
        <taxon>Poaceae</taxon>
        <taxon>BOP clade</taxon>
        <taxon>Pooideae</taxon>
        <taxon>Triticodae</taxon>
        <taxon>Triticeae</taxon>
        <taxon>Hordeinae</taxon>
        <taxon>Hordeum</taxon>
    </lineage>
</organism>
<dbReference type="Gene3D" id="3.40.50.200">
    <property type="entry name" value="Peptidase S8/S53 domain"/>
    <property type="match status" value="1"/>
</dbReference>
<dbReference type="GeneID" id="123404007"/>
<accession>A0A8I6YY70</accession>
<dbReference type="InterPro" id="IPR041469">
    <property type="entry name" value="Subtilisin-like_FN3"/>
</dbReference>
<proteinExistence type="inferred from homology"/>
<dbReference type="OrthoDB" id="206201at2759"/>
<evidence type="ECO:0000256" key="6">
    <source>
        <dbReference type="PIRSR" id="PIRSR615500-1"/>
    </source>
</evidence>
<dbReference type="Gene3D" id="3.30.70.80">
    <property type="entry name" value="Peptidase S8 propeptide/proteinase inhibitor I9"/>
    <property type="match status" value="1"/>
</dbReference>
<reference evidence="14" key="1">
    <citation type="journal article" date="2012" name="Nature">
        <title>A physical, genetic and functional sequence assembly of the barley genome.</title>
        <authorList>
            <consortium name="The International Barley Genome Sequencing Consortium"/>
            <person name="Mayer K.F."/>
            <person name="Waugh R."/>
            <person name="Brown J.W."/>
            <person name="Schulman A."/>
            <person name="Langridge P."/>
            <person name="Platzer M."/>
            <person name="Fincher G.B."/>
            <person name="Muehlbauer G.J."/>
            <person name="Sato K."/>
            <person name="Close T.J."/>
            <person name="Wise R.P."/>
            <person name="Stein N."/>
        </authorList>
    </citation>
    <scope>NUCLEOTIDE SEQUENCE [LARGE SCALE GENOMIC DNA]</scope>
    <source>
        <strain evidence="14">cv. Morex</strain>
    </source>
</reference>
<dbReference type="AlphaFoldDB" id="A0A8I6YY70"/>
<reference evidence="13" key="2">
    <citation type="submission" date="2020-10" db="EMBL/GenBank/DDBJ databases">
        <authorList>
            <person name="Scholz U."/>
            <person name="Mascher M."/>
            <person name="Fiebig A."/>
        </authorList>
    </citation>
    <scope>NUCLEOTIDE SEQUENCE [LARGE SCALE GENOMIC DNA]</scope>
    <source>
        <strain evidence="13">cv. Morex</strain>
    </source>
</reference>
<keyword evidence="2 7" id="KW-0645">Protease</keyword>
<dbReference type="SUPFAM" id="SSF52743">
    <property type="entry name" value="Subtilisin-like"/>
    <property type="match status" value="1"/>
</dbReference>
<dbReference type="Gene3D" id="2.60.40.2310">
    <property type="match status" value="1"/>
</dbReference>
<evidence type="ECO:0000259" key="10">
    <source>
        <dbReference type="Pfam" id="PF02225"/>
    </source>
</evidence>
<dbReference type="InterPro" id="IPR000209">
    <property type="entry name" value="Peptidase_S8/S53_dom"/>
</dbReference>
<keyword evidence="4 7" id="KW-0378">Hydrolase</keyword>
<feature type="active site" description="Charge relay system" evidence="6 7">
    <location>
        <position position="149"/>
    </location>
</feature>
<feature type="domain" description="Peptidase S8/S53" evidence="9">
    <location>
        <begin position="141"/>
        <end position="591"/>
    </location>
</feature>
<dbReference type="Pfam" id="PF05922">
    <property type="entry name" value="Inhibitor_I9"/>
    <property type="match status" value="1"/>
</dbReference>
<evidence type="ECO:0000313" key="13">
    <source>
        <dbReference type="EnsemblPlants" id="HORVU.MOREX.r3.6HG0620580.1.CDS1"/>
    </source>
</evidence>
<dbReference type="PRINTS" id="PR00723">
    <property type="entry name" value="SUBTILISIN"/>
</dbReference>
<feature type="active site" description="Charge relay system" evidence="6 7">
    <location>
        <position position="554"/>
    </location>
</feature>
<dbReference type="PANTHER" id="PTHR10795">
    <property type="entry name" value="PROPROTEIN CONVERTASE SUBTILISIN/KEXIN"/>
    <property type="match status" value="1"/>
</dbReference>
<dbReference type="PROSITE" id="PS51892">
    <property type="entry name" value="SUBTILASE"/>
    <property type="match status" value="1"/>
</dbReference>
<feature type="domain" description="Subtilisin-like protease fibronectin type-III" evidence="12">
    <location>
        <begin position="672"/>
        <end position="771"/>
    </location>
</feature>
<comment type="similarity">
    <text evidence="1 7">Belongs to the peptidase S8 family.</text>
</comment>
<evidence type="ECO:0000259" key="11">
    <source>
        <dbReference type="Pfam" id="PF05922"/>
    </source>
</evidence>
<dbReference type="InterPro" id="IPR015500">
    <property type="entry name" value="Peptidase_S8_subtilisin-rel"/>
</dbReference>
<dbReference type="Pfam" id="PF00082">
    <property type="entry name" value="Peptidase_S8"/>
    <property type="match status" value="1"/>
</dbReference>
<dbReference type="KEGG" id="hvg:123404007"/>
<evidence type="ECO:0000256" key="7">
    <source>
        <dbReference type="PROSITE-ProRule" id="PRU01240"/>
    </source>
</evidence>
<evidence type="ECO:0000256" key="4">
    <source>
        <dbReference type="ARBA" id="ARBA00022801"/>
    </source>
</evidence>
<dbReference type="InterPro" id="IPR045051">
    <property type="entry name" value="SBT"/>
</dbReference>
<dbReference type="Gramene" id="HORVU.MOREX.r3.6HG0620580.1">
    <property type="protein sequence ID" value="HORVU.MOREX.r3.6HG0620580.1.CDS1"/>
    <property type="gene ID" value="HORVU.MOREX.r3.6HG0620580"/>
</dbReference>
<keyword evidence="3 8" id="KW-0732">Signal</keyword>
<dbReference type="Gramene" id="HORVU.MOREX.r2.6HG0514770.1">
    <property type="protein sequence ID" value="HORVU.MOREX.r2.6HG0514770.1.CDS.1"/>
    <property type="gene ID" value="HORVU.MOREX.r2.6HG0514770"/>
</dbReference>
<reference evidence="13" key="3">
    <citation type="submission" date="2022-01" db="UniProtKB">
        <authorList>
            <consortium name="EnsemblPlants"/>
        </authorList>
    </citation>
    <scope>IDENTIFICATION</scope>
    <source>
        <strain evidence="13">subsp. vulgare</strain>
    </source>
</reference>
<evidence type="ECO:0000256" key="1">
    <source>
        <dbReference type="ARBA" id="ARBA00011073"/>
    </source>
</evidence>
<dbReference type="PROSITE" id="PS00138">
    <property type="entry name" value="SUBTILASE_SER"/>
    <property type="match status" value="1"/>
</dbReference>
<dbReference type="Proteomes" id="UP000011116">
    <property type="component" value="Chromosome 6H"/>
</dbReference>
<dbReference type="OMA" id="WIPAMIM"/>
<sequence length="783" mass="80820">MMARPFVLLCVLLAVVVTAAASAAREKEEEPSAYIVHVAHAHAPPLPRRGLLSTRAYASFLRDHVPVDMSLPAPRVLYSYSHAATGFAARLTGRQAAHLTSQRSVLAVVPDVMQQLHTTLTPSFLGLSASSGLLPASNGASDVVIGVLDTGVYPIDRAAFAADPSLPPPPGKFRGACVSTPSFNASAYCNGKLVGAKVFYKGYEVNLGGPINETEESKSPLDTVGHGTHTASTAAGSAVPDAAFYGYARGNAVGMAPGARIASYKVCWKYGCPSSDILAAFDEAIADGVDVISASLGSSGYAEPFYMDSTAVGAFSAVRKGIIVSAAAGNSGPVESTANNIAPWFLTVGASTINRRFPADVVLGNGDTFSGASLYAGPPLGPTAIPLVDGRAVGSKTCEAGKMNASLVAGKIVLCGPAVLNAAQGEAVKLAGGVGAILTSTKQFGELAVGSPHTFPATTVTFAAAKRIKTYMNKTTSPAATIVFHGTVIGPTPSSPRMAPFSSRGPNLHAPEILKPDVTAPGVEILAAWTGAASPSGLDSDRRRVHYNVLSGTSMACPHVSGIAAMLRQARPGWSPAAIKSALMTTAYNVDSAGNVIGDMATGKASTPFARGAGHVDPDRALDPGLVYDAGTDDYVAFLCALGYTADEVAVFTRDGSSTNCSAAPGSAYVGDHNYPAFVAVLTSRNGTITQRRVVRNVGSDVVATYRATVTSPAGMRITVKPRKLRFSKTHKTQEYQVTFAIRAAGSIKEYTFGSIVWSDGKHKVTSPIAIAWSPPASEIAAL</sequence>
<dbReference type="Pfam" id="PF02225">
    <property type="entry name" value="PA"/>
    <property type="match status" value="1"/>
</dbReference>
<protein>
    <recommendedName>
        <fullName evidence="15">Subtilisin-like protease</fullName>
    </recommendedName>
</protein>
<feature type="domain" description="Inhibitor I9" evidence="11">
    <location>
        <begin position="34"/>
        <end position="117"/>
    </location>
</feature>